<evidence type="ECO:0000313" key="1">
    <source>
        <dbReference type="EMBL" id="ORZ05595.1"/>
    </source>
</evidence>
<dbReference type="EMBL" id="MCGE01000043">
    <property type="protein sequence ID" value="ORZ05595.1"/>
    <property type="molecule type" value="Genomic_DNA"/>
</dbReference>
<proteinExistence type="predicted"/>
<evidence type="ECO:0000313" key="2">
    <source>
        <dbReference type="Proteomes" id="UP000193560"/>
    </source>
</evidence>
<name>A0A1X2HYR9_9FUNG</name>
<organism evidence="1 2">
    <name type="scientific">Absidia repens</name>
    <dbReference type="NCBI Taxonomy" id="90262"/>
    <lineage>
        <taxon>Eukaryota</taxon>
        <taxon>Fungi</taxon>
        <taxon>Fungi incertae sedis</taxon>
        <taxon>Mucoromycota</taxon>
        <taxon>Mucoromycotina</taxon>
        <taxon>Mucoromycetes</taxon>
        <taxon>Mucorales</taxon>
        <taxon>Cunninghamellaceae</taxon>
        <taxon>Absidia</taxon>
    </lineage>
</organism>
<accession>A0A1X2HYR9</accession>
<dbReference type="Proteomes" id="UP000193560">
    <property type="component" value="Unassembled WGS sequence"/>
</dbReference>
<dbReference type="AlphaFoldDB" id="A0A1X2HYR9"/>
<comment type="caution">
    <text evidence="1">The sequence shown here is derived from an EMBL/GenBank/DDBJ whole genome shotgun (WGS) entry which is preliminary data.</text>
</comment>
<keyword evidence="2" id="KW-1185">Reference proteome</keyword>
<gene>
    <name evidence="1" type="ORF">BCR42DRAFT_427946</name>
</gene>
<protein>
    <submittedName>
        <fullName evidence="1">Uncharacterized protein</fullName>
    </submittedName>
</protein>
<sequence length="60" mass="6543">MKAKRSSSDNSVLIVTLRTSSPRTVAEEEDVDASRIRVMVCKVSWVSISSFCHSKGSVAL</sequence>
<reference evidence="1 2" key="1">
    <citation type="submission" date="2016-07" db="EMBL/GenBank/DDBJ databases">
        <title>Pervasive Adenine N6-methylation of Active Genes in Fungi.</title>
        <authorList>
            <consortium name="DOE Joint Genome Institute"/>
            <person name="Mondo S.J."/>
            <person name="Dannebaum R.O."/>
            <person name="Kuo R.C."/>
            <person name="Labutti K."/>
            <person name="Haridas S."/>
            <person name="Kuo A."/>
            <person name="Salamov A."/>
            <person name="Ahrendt S.R."/>
            <person name="Lipzen A."/>
            <person name="Sullivan W."/>
            <person name="Andreopoulos W.B."/>
            <person name="Clum A."/>
            <person name="Lindquist E."/>
            <person name="Daum C."/>
            <person name="Ramamoorthy G.K."/>
            <person name="Gryganskyi A."/>
            <person name="Culley D."/>
            <person name="Magnuson J.K."/>
            <person name="James T.Y."/>
            <person name="O'Malley M.A."/>
            <person name="Stajich J.E."/>
            <person name="Spatafora J.W."/>
            <person name="Visel A."/>
            <person name="Grigoriev I.V."/>
        </authorList>
    </citation>
    <scope>NUCLEOTIDE SEQUENCE [LARGE SCALE GENOMIC DNA]</scope>
    <source>
        <strain evidence="1 2">NRRL 1336</strain>
    </source>
</reference>